<evidence type="ECO:0000256" key="7">
    <source>
        <dbReference type="SAM" id="SignalP"/>
    </source>
</evidence>
<dbReference type="GeneID" id="108895529"/>
<feature type="compositionally biased region" description="Polar residues" evidence="6">
    <location>
        <begin position="56"/>
        <end position="75"/>
    </location>
</feature>
<dbReference type="GO" id="GO:1904491">
    <property type="term" value="P:protein localization to ciliary transition zone"/>
    <property type="evidence" value="ECO:0007669"/>
    <property type="project" value="TreeGrafter"/>
</dbReference>
<dbReference type="KEGG" id="lcf:108895529"/>
<feature type="domain" description="Tectonic-1-3" evidence="8">
    <location>
        <begin position="411"/>
        <end position="589"/>
    </location>
</feature>
<feature type="signal peptide" evidence="7">
    <location>
        <begin position="1"/>
        <end position="26"/>
    </location>
</feature>
<dbReference type="Proteomes" id="UP000694890">
    <property type="component" value="Linkage group LG8"/>
</dbReference>
<feature type="domain" description="Tectonic-1-3" evidence="8">
    <location>
        <begin position="229"/>
        <end position="399"/>
    </location>
</feature>
<comment type="similarity">
    <text evidence="1">Belongs to the tectonic family.</text>
</comment>
<dbReference type="InterPro" id="IPR057724">
    <property type="entry name" value="TCTN1-3_N"/>
</dbReference>
<dbReference type="CTD" id="79600"/>
<evidence type="ECO:0000256" key="1">
    <source>
        <dbReference type="ARBA" id="ARBA00007633"/>
    </source>
</evidence>
<accession>A0AAJ7Q955</accession>
<dbReference type="PANTHER" id="PTHR14611:SF1">
    <property type="entry name" value="TECTONIC-1"/>
    <property type="match status" value="1"/>
</dbReference>
<evidence type="ECO:0000256" key="5">
    <source>
        <dbReference type="ARBA" id="ARBA00023180"/>
    </source>
</evidence>
<gene>
    <name evidence="11" type="primary">tctn1</name>
</gene>
<evidence type="ECO:0000259" key="8">
    <source>
        <dbReference type="Pfam" id="PF07773"/>
    </source>
</evidence>
<sequence length="618" mass="66600">MAASAAVLWSFAYILCLFLSFNVVTTDENITSPTINTTAPGDNFFKYNVTDNYTTTQPTEFEATNPTPTYSSTEEPVQPTAPAKPLPVSGRLPIPATNVDRLCPCDEDNDVCDINCCCDRQCGEEVALFTGCTVSTVSGNKQLCSSDVASYSLGSTVDGYSELQTSVRKETNYDIFCIQSQNRVDALSHPSPALPTDINFDSLFKQFTSFVFGSEENSSQVSTAELQASSGYQYGEEMLTAGESGQTGMFWLPSPGVTADCVDTSPAAFLKEQSRGCSRRVVLDQDCGTLPALNMDTYTNIQLFAGKNKDAAVVPVEVASVILQSVDGTQTELKMSGGEKISPVLLNPGLCANVVLKVVYVTKYNPAGEIMNVTVSLVLGFIYEAALPLKQEFHITFVQQDGEEVAVHYSGNPGYVVGLPLVSGTRAADGIIRSIDLRDTLSLLHSAKDQDCLQGPHQRSPVLFGQDSVSGCTLRLEDATNCSLVSQMLLDVLRGPNYPQYVASFGNSPLSNPLDWVQIKNDFSVGESQSCSIPLSLHLEIEWTKYGSLVNPQPQIVSIREVIQTNTSSLALLSGGSSILPIRSSVAFIPVSAAALPGYRAIPTIDAKLPFDFFFPFV</sequence>
<evidence type="ECO:0000256" key="6">
    <source>
        <dbReference type="SAM" id="MobiDB-lite"/>
    </source>
</evidence>
<name>A0AAJ7Q955_LATCA</name>
<feature type="region of interest" description="Disordered" evidence="6">
    <location>
        <begin position="56"/>
        <end position="89"/>
    </location>
</feature>
<evidence type="ECO:0000313" key="11">
    <source>
        <dbReference type="RefSeq" id="XP_018549913.1"/>
    </source>
</evidence>
<dbReference type="InterPro" id="IPR040354">
    <property type="entry name" value="TCTN1-3"/>
</dbReference>
<organism evidence="10 11">
    <name type="scientific">Lates calcarifer</name>
    <name type="common">Barramundi</name>
    <name type="synonym">Holocentrus calcarifer</name>
    <dbReference type="NCBI Taxonomy" id="8187"/>
    <lineage>
        <taxon>Eukaryota</taxon>
        <taxon>Metazoa</taxon>
        <taxon>Chordata</taxon>
        <taxon>Craniata</taxon>
        <taxon>Vertebrata</taxon>
        <taxon>Euteleostomi</taxon>
        <taxon>Actinopterygii</taxon>
        <taxon>Neopterygii</taxon>
        <taxon>Teleostei</taxon>
        <taxon>Neoteleostei</taxon>
        <taxon>Acanthomorphata</taxon>
        <taxon>Carangaria</taxon>
        <taxon>Carangaria incertae sedis</taxon>
        <taxon>Centropomidae</taxon>
        <taxon>Lates</taxon>
    </lineage>
</organism>
<evidence type="ECO:0000313" key="10">
    <source>
        <dbReference type="Proteomes" id="UP000694890"/>
    </source>
</evidence>
<protein>
    <submittedName>
        <fullName evidence="11">LOW QUALITY PROTEIN: tectonic-1</fullName>
    </submittedName>
</protein>
<proteinExistence type="inferred from homology"/>
<dbReference type="Pfam" id="PF25752">
    <property type="entry name" value="DUF1619_N"/>
    <property type="match status" value="1"/>
</dbReference>
<dbReference type="GO" id="GO:0036038">
    <property type="term" value="C:MKS complex"/>
    <property type="evidence" value="ECO:0007669"/>
    <property type="project" value="TreeGrafter"/>
</dbReference>
<dbReference type="PANTHER" id="PTHR14611">
    <property type="entry name" value="TECTONIC FAMILY MEMBER"/>
    <property type="match status" value="1"/>
</dbReference>
<keyword evidence="4" id="KW-0970">Cilium biogenesis/degradation</keyword>
<evidence type="ECO:0000259" key="9">
    <source>
        <dbReference type="Pfam" id="PF25752"/>
    </source>
</evidence>
<evidence type="ECO:0000256" key="3">
    <source>
        <dbReference type="ARBA" id="ARBA00022729"/>
    </source>
</evidence>
<keyword evidence="5" id="KW-0325">Glycoprotein</keyword>
<dbReference type="GO" id="GO:0060271">
    <property type="term" value="P:cilium assembly"/>
    <property type="evidence" value="ECO:0007669"/>
    <property type="project" value="TreeGrafter"/>
</dbReference>
<feature type="domain" description="Tectonic-1-3 N-terminal" evidence="9">
    <location>
        <begin position="100"/>
        <end position="198"/>
    </location>
</feature>
<comment type="subunit">
    <text evidence="2">Part of the tectonic-like complex (also named B9 complex).</text>
</comment>
<reference evidence="11" key="1">
    <citation type="submission" date="2025-08" db="UniProtKB">
        <authorList>
            <consortium name="RefSeq"/>
        </authorList>
    </citation>
    <scope>IDENTIFICATION</scope>
    <source>
        <tissue evidence="11">Brain</tissue>
    </source>
</reference>
<keyword evidence="3 7" id="KW-0732">Signal</keyword>
<dbReference type="InterPro" id="IPR011677">
    <property type="entry name" value="TCTN1-3_dom"/>
</dbReference>
<dbReference type="AlphaFoldDB" id="A0AAJ7Q955"/>
<evidence type="ECO:0000256" key="4">
    <source>
        <dbReference type="ARBA" id="ARBA00022794"/>
    </source>
</evidence>
<feature type="chain" id="PRO_5042616316" evidence="7">
    <location>
        <begin position="27"/>
        <end position="618"/>
    </location>
</feature>
<dbReference type="Pfam" id="PF07773">
    <property type="entry name" value="TCTN_DUF1619"/>
    <property type="match status" value="2"/>
</dbReference>
<evidence type="ECO:0000256" key="2">
    <source>
        <dbReference type="ARBA" id="ARBA00011495"/>
    </source>
</evidence>
<dbReference type="RefSeq" id="XP_018549913.1">
    <property type="nucleotide sequence ID" value="XM_018694397.1"/>
</dbReference>